<evidence type="ECO:0000313" key="1">
    <source>
        <dbReference type="EMBL" id="PNM66969.1"/>
    </source>
</evidence>
<dbReference type="EMBL" id="LOSH02000004">
    <property type="protein sequence ID" value="PNM66969.1"/>
    <property type="molecule type" value="Genomic_DNA"/>
</dbReference>
<reference evidence="1" key="1">
    <citation type="submission" date="2017-12" db="EMBL/GenBank/DDBJ databases">
        <title>FDA dAtabase for Regulatory Grade micrObial Sequences (FDA-ARGOS): Supporting development and validation of Infectious Disease Dx tests.</title>
        <authorList>
            <person name="Hoffmann M."/>
            <person name="Allard M."/>
            <person name="Evans P."/>
            <person name="Brown E."/>
            <person name="Tallon L.J."/>
            <person name="Sadzewicz L."/>
            <person name="Sengamalay N."/>
            <person name="Ott S."/>
            <person name="Godinez A."/>
            <person name="Nagaraj S."/>
            <person name="Vavikolanu K."/>
            <person name="Aluvathingal J."/>
            <person name="Nadendla S."/>
            <person name="Hobson J."/>
            <person name="Sichtig H."/>
        </authorList>
    </citation>
    <scope>NUCLEOTIDE SEQUENCE [LARGE SCALE GENOMIC DNA]</scope>
    <source>
        <strain evidence="1">FDAARGOS_118</strain>
    </source>
</reference>
<protein>
    <recommendedName>
        <fullName evidence="3">Transposase</fullName>
    </recommendedName>
</protein>
<proteinExistence type="predicted"/>
<keyword evidence="2" id="KW-1185">Reference proteome</keyword>
<evidence type="ECO:0008006" key="3">
    <source>
        <dbReference type="Google" id="ProtNLM"/>
    </source>
</evidence>
<name>A0ABX4WTT3_VIBVL</name>
<dbReference type="RefSeq" id="WP_058648534.1">
    <property type="nucleotide sequence ID" value="NZ_NOIZ01000007.1"/>
</dbReference>
<evidence type="ECO:0000313" key="2">
    <source>
        <dbReference type="Proteomes" id="UP000054370"/>
    </source>
</evidence>
<accession>A0ABX4WTT3</accession>
<comment type="caution">
    <text evidence="1">The sequence shown here is derived from an EMBL/GenBank/DDBJ whole genome shotgun (WGS) entry which is preliminary data.</text>
</comment>
<dbReference type="Proteomes" id="UP000054370">
    <property type="component" value="Unassembled WGS sequence"/>
</dbReference>
<sequence>MDVFESIKPTKSVRSALAEEWIPAYAGMTDIESGEISYRPWLLLVILANAGIHLKARGCF</sequence>
<gene>
    <name evidence="1" type="ORF">AL548_011915</name>
</gene>
<organism evidence="1 2">
    <name type="scientific">Vibrio vulnificus</name>
    <dbReference type="NCBI Taxonomy" id="672"/>
    <lineage>
        <taxon>Bacteria</taxon>
        <taxon>Pseudomonadati</taxon>
        <taxon>Pseudomonadota</taxon>
        <taxon>Gammaproteobacteria</taxon>
        <taxon>Vibrionales</taxon>
        <taxon>Vibrionaceae</taxon>
        <taxon>Vibrio</taxon>
    </lineage>
</organism>